<reference evidence="3" key="3">
    <citation type="submission" date="2017-01" db="EMBL/GenBank/DDBJ databases">
        <authorList>
            <person name="Varghese N."/>
            <person name="Submissions S."/>
        </authorList>
    </citation>
    <scope>NUCLEOTIDE SEQUENCE [LARGE SCALE GENOMIC DNA]</scope>
    <source>
        <strain evidence="3">DSM 21068</strain>
    </source>
</reference>
<evidence type="ECO:0000313" key="2">
    <source>
        <dbReference type="EMBL" id="SIS92832.1"/>
    </source>
</evidence>
<evidence type="ECO:0000313" key="1">
    <source>
        <dbReference type="EMBL" id="PQA93772.1"/>
    </source>
</evidence>
<evidence type="ECO:0000313" key="4">
    <source>
        <dbReference type="Proteomes" id="UP000238314"/>
    </source>
</evidence>
<keyword evidence="4" id="KW-1185">Reference proteome</keyword>
<reference evidence="1 4" key="1">
    <citation type="submission" date="2016-11" db="EMBL/GenBank/DDBJ databases">
        <title>Whole genomes of Flavobacteriaceae.</title>
        <authorList>
            <person name="Stine C."/>
            <person name="Li C."/>
            <person name="Tadesse D."/>
        </authorList>
    </citation>
    <scope>NUCLEOTIDE SEQUENCE [LARGE SCALE GENOMIC DNA]</scope>
    <source>
        <strain evidence="1 4">DSM 21068</strain>
    </source>
</reference>
<evidence type="ECO:0000313" key="3">
    <source>
        <dbReference type="Proteomes" id="UP000186246"/>
    </source>
</evidence>
<dbReference type="RefSeq" id="WP_076452044.1">
    <property type="nucleotide sequence ID" value="NZ_FTOJ01000006.1"/>
</dbReference>
<name>A0A1N7N3B3_9FLAO</name>
<sequence>MDIKIKTLKYFNLTKKNGRSYSDLISLDRYLVNVEKERIYLGEFLIAEIDKMITQGLIDKKNEKYSITDKGTEYLMEFK</sequence>
<accession>A0A1N7N3B3</accession>
<protein>
    <submittedName>
        <fullName evidence="2">Winged helix-turn-helix</fullName>
    </submittedName>
</protein>
<dbReference type="AlphaFoldDB" id="A0A1N7N3B3"/>
<dbReference type="Proteomes" id="UP000186246">
    <property type="component" value="Unassembled WGS sequence"/>
</dbReference>
<gene>
    <name evidence="1" type="ORF">B0A70_08260</name>
    <name evidence="2" type="ORF">SAMN05421796_106166</name>
</gene>
<proteinExistence type="predicted"/>
<dbReference type="EMBL" id="FTOJ01000006">
    <property type="protein sequence ID" value="SIS92832.1"/>
    <property type="molecule type" value="Genomic_DNA"/>
</dbReference>
<organism evidence="2 3">
    <name type="scientific">Chryseobacterium piscicola</name>
    <dbReference type="NCBI Taxonomy" id="551459"/>
    <lineage>
        <taxon>Bacteria</taxon>
        <taxon>Pseudomonadati</taxon>
        <taxon>Bacteroidota</taxon>
        <taxon>Flavobacteriia</taxon>
        <taxon>Flavobacteriales</taxon>
        <taxon>Weeksellaceae</taxon>
        <taxon>Chryseobacterium group</taxon>
        <taxon>Chryseobacterium</taxon>
    </lineage>
</organism>
<reference evidence="2" key="2">
    <citation type="submission" date="2017-01" db="EMBL/GenBank/DDBJ databases">
        <authorList>
            <person name="Mah S.A."/>
            <person name="Swanson W.J."/>
            <person name="Moy G.W."/>
            <person name="Vacquier V.D."/>
        </authorList>
    </citation>
    <scope>NUCLEOTIDE SEQUENCE [LARGE SCALE GENOMIC DNA]</scope>
    <source>
        <strain evidence="2">DSM 21068</strain>
    </source>
</reference>
<dbReference type="Proteomes" id="UP000238314">
    <property type="component" value="Unassembled WGS sequence"/>
</dbReference>
<dbReference type="EMBL" id="MUGO01000012">
    <property type="protein sequence ID" value="PQA93772.1"/>
    <property type="molecule type" value="Genomic_DNA"/>
</dbReference>